<dbReference type="Pfam" id="PF05368">
    <property type="entry name" value="NmrA"/>
    <property type="match status" value="1"/>
</dbReference>
<dbReference type="EMBL" id="CP049838">
    <property type="protein sequence ID" value="QJT01348.1"/>
    <property type="molecule type" value="Genomic_DNA"/>
</dbReference>
<dbReference type="InterPro" id="IPR008030">
    <property type="entry name" value="NmrA-like"/>
</dbReference>
<evidence type="ECO:0000313" key="3">
    <source>
        <dbReference type="Proteomes" id="UP000502665"/>
    </source>
</evidence>
<dbReference type="SUPFAM" id="SSF51735">
    <property type="entry name" value="NAD(P)-binding Rossmann-fold domains"/>
    <property type="match status" value="1"/>
</dbReference>
<accession>A0A6M4WMK1</accession>
<gene>
    <name evidence="2" type="ORF">G9272_14295</name>
</gene>
<dbReference type="AlphaFoldDB" id="A0A6M4WMK1"/>
<evidence type="ECO:0000313" key="2">
    <source>
        <dbReference type="EMBL" id="QJT01348.1"/>
    </source>
</evidence>
<protein>
    <submittedName>
        <fullName evidence="2">NAD(P)H-binding protein</fullName>
    </submittedName>
</protein>
<proteinExistence type="predicted"/>
<reference evidence="2" key="1">
    <citation type="submission" date="2020-03" db="EMBL/GenBank/DDBJ databases">
        <title>Molecular networking-based the target discovery of potent antiproliferative macrolactams: 5/6/7/16 polycyclic ansamycins and glycosylated trienomycin from Streptomyces cacaoi subsp. asoensis.</title>
        <authorList>
            <person name="Liu L.-L."/>
        </authorList>
    </citation>
    <scope>NUCLEOTIDE SEQUENCE [LARGE SCALE GENOMIC DNA]</scope>
    <source>
        <strain evidence="2">H2S5</strain>
    </source>
</reference>
<dbReference type="InterPro" id="IPR051604">
    <property type="entry name" value="Ergot_Alk_Oxidoreductase"/>
</dbReference>
<name>A0A6M4WMK1_9ACTN</name>
<dbReference type="Proteomes" id="UP000502665">
    <property type="component" value="Chromosome"/>
</dbReference>
<dbReference type="InterPro" id="IPR036291">
    <property type="entry name" value="NAD(P)-bd_dom_sf"/>
</dbReference>
<dbReference type="PANTHER" id="PTHR43162">
    <property type="match status" value="1"/>
</dbReference>
<feature type="domain" description="NmrA-like" evidence="1">
    <location>
        <begin position="2"/>
        <end position="239"/>
    </location>
</feature>
<dbReference type="RefSeq" id="WP_171396929.1">
    <property type="nucleotide sequence ID" value="NZ_CP049838.1"/>
</dbReference>
<dbReference type="Gene3D" id="3.40.50.720">
    <property type="entry name" value="NAD(P)-binding Rossmann-like Domain"/>
    <property type="match status" value="1"/>
</dbReference>
<dbReference type="PANTHER" id="PTHR43162:SF1">
    <property type="entry name" value="PRESTALK A DIFFERENTIATION PROTEIN A"/>
    <property type="match status" value="1"/>
</dbReference>
<sequence>MILITGGRGAVATRLLALLHADGIPVRVGSTARADLTPPPGVEAVTLDLTDPATFPAALAGVTSVFLYATPDHITDFVDHAHRAGVTHVVVLSSSSVLGVLESEPKDDPLAGSHLAVERALLASPIATTLLRPGSFASNAASWAWSMRAGLPVSLPFPGAHTDPLHEMDLAEAAHAVLTDPRHRGGRFTLTGPESLTFAEQIERLAAVTGRAIAVKHVTAEEWKEETDGHIPAVYADALLAWWASTDGRPVPLTRTVEELTGHPARSFTVWATDHIAHFTAS</sequence>
<keyword evidence="3" id="KW-1185">Reference proteome</keyword>
<evidence type="ECO:0000259" key="1">
    <source>
        <dbReference type="Pfam" id="PF05368"/>
    </source>
</evidence>
<organism evidence="2 3">
    <name type="scientific">Streptomyces asoensis</name>
    <dbReference type="NCBI Taxonomy" id="249586"/>
    <lineage>
        <taxon>Bacteria</taxon>
        <taxon>Bacillati</taxon>
        <taxon>Actinomycetota</taxon>
        <taxon>Actinomycetes</taxon>
        <taxon>Kitasatosporales</taxon>
        <taxon>Streptomycetaceae</taxon>
        <taxon>Streptomyces</taxon>
    </lineage>
</organism>